<dbReference type="Gene3D" id="2.70.98.10">
    <property type="match status" value="1"/>
</dbReference>
<dbReference type="GO" id="GO:0004034">
    <property type="term" value="F:aldose 1-epimerase activity"/>
    <property type="evidence" value="ECO:0007669"/>
    <property type="project" value="UniProtKB-EC"/>
</dbReference>
<name>A0A645F5B8_9ZZZZ</name>
<dbReference type="Pfam" id="PF01263">
    <property type="entry name" value="Aldose_epim"/>
    <property type="match status" value="1"/>
</dbReference>
<gene>
    <name evidence="1" type="primary">mro_20</name>
    <name evidence="1" type="ORF">SDC9_155066</name>
</gene>
<dbReference type="AlphaFoldDB" id="A0A645F5B8"/>
<dbReference type="EC" id="5.1.3.3" evidence="1"/>
<dbReference type="EMBL" id="VSSQ01053799">
    <property type="protein sequence ID" value="MPN07794.1"/>
    <property type="molecule type" value="Genomic_DNA"/>
</dbReference>
<dbReference type="SUPFAM" id="SSF74650">
    <property type="entry name" value="Galactose mutarotase-like"/>
    <property type="match status" value="1"/>
</dbReference>
<reference evidence="1" key="1">
    <citation type="submission" date="2019-08" db="EMBL/GenBank/DDBJ databases">
        <authorList>
            <person name="Kucharzyk K."/>
            <person name="Murdoch R.W."/>
            <person name="Higgins S."/>
            <person name="Loffler F."/>
        </authorList>
    </citation>
    <scope>NUCLEOTIDE SEQUENCE</scope>
</reference>
<accession>A0A645F5B8</accession>
<dbReference type="GO" id="GO:0033499">
    <property type="term" value="P:galactose catabolic process via UDP-galactose, Leloir pathway"/>
    <property type="evidence" value="ECO:0007669"/>
    <property type="project" value="TreeGrafter"/>
</dbReference>
<dbReference type="PANTHER" id="PTHR10091">
    <property type="entry name" value="ALDOSE-1-EPIMERASE"/>
    <property type="match status" value="1"/>
</dbReference>
<evidence type="ECO:0000313" key="1">
    <source>
        <dbReference type="EMBL" id="MPN07794.1"/>
    </source>
</evidence>
<dbReference type="InterPro" id="IPR008183">
    <property type="entry name" value="Aldose_1/G6P_1-epimerase"/>
</dbReference>
<organism evidence="1">
    <name type="scientific">bioreactor metagenome</name>
    <dbReference type="NCBI Taxonomy" id="1076179"/>
    <lineage>
        <taxon>unclassified sequences</taxon>
        <taxon>metagenomes</taxon>
        <taxon>ecological metagenomes</taxon>
    </lineage>
</organism>
<dbReference type="GO" id="GO:0030246">
    <property type="term" value="F:carbohydrate binding"/>
    <property type="evidence" value="ECO:0007669"/>
    <property type="project" value="InterPro"/>
</dbReference>
<dbReference type="InterPro" id="IPR018052">
    <property type="entry name" value="Ald1_epimerase_CS"/>
</dbReference>
<proteinExistence type="predicted"/>
<dbReference type="InterPro" id="IPR014718">
    <property type="entry name" value="GH-type_carb-bd"/>
</dbReference>
<sequence>MDDCIIYLEKNDELHSNHGGFSGLNRKLFDYSVRENEAVFYTESLDGEGGYPGNLKLEISYSLSDKNEVIIYFRAKTDKRTPLNLTNHAYFNLSGEDDVLTHKLKIESDVFLEMNVDFTPTGRILSMDENPGYRFKG</sequence>
<keyword evidence="1" id="KW-0413">Isomerase</keyword>
<protein>
    <submittedName>
        <fullName evidence="1">Aldose 1-epimerase</fullName>
        <ecNumber evidence="1">5.1.3.3</ecNumber>
    </submittedName>
</protein>
<dbReference type="GO" id="GO:0006006">
    <property type="term" value="P:glucose metabolic process"/>
    <property type="evidence" value="ECO:0007669"/>
    <property type="project" value="TreeGrafter"/>
</dbReference>
<dbReference type="InterPro" id="IPR011013">
    <property type="entry name" value="Gal_mutarotase_sf_dom"/>
</dbReference>
<comment type="caution">
    <text evidence="1">The sequence shown here is derived from an EMBL/GenBank/DDBJ whole genome shotgun (WGS) entry which is preliminary data.</text>
</comment>
<dbReference type="PROSITE" id="PS00545">
    <property type="entry name" value="ALDOSE_1_EPIMERASE"/>
    <property type="match status" value="1"/>
</dbReference>
<dbReference type="PANTHER" id="PTHR10091:SF0">
    <property type="entry name" value="GALACTOSE MUTAROTASE"/>
    <property type="match status" value="1"/>
</dbReference>